<dbReference type="EMBL" id="BARS01046427">
    <property type="protein sequence ID" value="GAG29468.1"/>
    <property type="molecule type" value="Genomic_DNA"/>
</dbReference>
<dbReference type="AlphaFoldDB" id="X0WYI1"/>
<sequence>GWRKEVVDQFLHALWAFATFLAPWAWLPLISVSAVSLAGICAREVYQKRDHDGGILENWPWLDTCGYSAGAVLGTVAGVIWL</sequence>
<keyword evidence="1" id="KW-1133">Transmembrane helix</keyword>
<accession>X0WYI1</accession>
<comment type="caution">
    <text evidence="2">The sequence shown here is derived from an EMBL/GenBank/DDBJ whole genome shotgun (WGS) entry which is preliminary data.</text>
</comment>
<name>X0WYI1_9ZZZZ</name>
<protein>
    <submittedName>
        <fullName evidence="2">Uncharacterized protein</fullName>
    </submittedName>
</protein>
<gene>
    <name evidence="2" type="ORF">S01H1_69889</name>
</gene>
<reference evidence="2" key="1">
    <citation type="journal article" date="2014" name="Front. Microbiol.">
        <title>High frequency of phylogenetically diverse reductive dehalogenase-homologous genes in deep subseafloor sedimentary metagenomes.</title>
        <authorList>
            <person name="Kawai M."/>
            <person name="Futagami T."/>
            <person name="Toyoda A."/>
            <person name="Takaki Y."/>
            <person name="Nishi S."/>
            <person name="Hori S."/>
            <person name="Arai W."/>
            <person name="Tsubouchi T."/>
            <person name="Morono Y."/>
            <person name="Uchiyama I."/>
            <person name="Ito T."/>
            <person name="Fujiyama A."/>
            <person name="Inagaki F."/>
            <person name="Takami H."/>
        </authorList>
    </citation>
    <scope>NUCLEOTIDE SEQUENCE</scope>
    <source>
        <strain evidence="2">Expedition CK06-06</strain>
    </source>
</reference>
<keyword evidence="1" id="KW-0812">Transmembrane</keyword>
<feature type="non-terminal residue" evidence="2">
    <location>
        <position position="1"/>
    </location>
</feature>
<evidence type="ECO:0000256" key="1">
    <source>
        <dbReference type="SAM" id="Phobius"/>
    </source>
</evidence>
<proteinExistence type="predicted"/>
<evidence type="ECO:0000313" key="2">
    <source>
        <dbReference type="EMBL" id="GAG29468.1"/>
    </source>
</evidence>
<feature type="transmembrane region" description="Helical" evidence="1">
    <location>
        <begin position="12"/>
        <end position="40"/>
    </location>
</feature>
<organism evidence="2">
    <name type="scientific">marine sediment metagenome</name>
    <dbReference type="NCBI Taxonomy" id="412755"/>
    <lineage>
        <taxon>unclassified sequences</taxon>
        <taxon>metagenomes</taxon>
        <taxon>ecological metagenomes</taxon>
    </lineage>
</organism>
<keyword evidence="1" id="KW-0472">Membrane</keyword>